<name>A0ABZ0HXQ6_9HYPH</name>
<sequence>MFPLPTDWFGLVSLSWFTRCAGRAESKLCVDPAGALAALRLF</sequence>
<dbReference type="Proteomes" id="UP001626536">
    <property type="component" value="Chromosome"/>
</dbReference>
<protein>
    <submittedName>
        <fullName evidence="1">Uncharacterized protein</fullName>
    </submittedName>
</protein>
<gene>
    <name evidence="1" type="ORF">RZS28_05045</name>
</gene>
<keyword evidence="2" id="KW-1185">Reference proteome</keyword>
<evidence type="ECO:0000313" key="1">
    <source>
        <dbReference type="EMBL" id="WOJ90661.1"/>
    </source>
</evidence>
<organism evidence="1 2">
    <name type="scientific">Methylocapsa polymorpha</name>
    <dbReference type="NCBI Taxonomy" id="3080828"/>
    <lineage>
        <taxon>Bacteria</taxon>
        <taxon>Pseudomonadati</taxon>
        <taxon>Pseudomonadota</taxon>
        <taxon>Alphaproteobacteria</taxon>
        <taxon>Hyphomicrobiales</taxon>
        <taxon>Beijerinckiaceae</taxon>
        <taxon>Methylocapsa</taxon>
    </lineage>
</organism>
<dbReference type="RefSeq" id="WP_407340246.1">
    <property type="nucleotide sequence ID" value="NZ_CP136862.1"/>
</dbReference>
<evidence type="ECO:0000313" key="2">
    <source>
        <dbReference type="Proteomes" id="UP001626536"/>
    </source>
</evidence>
<dbReference type="EMBL" id="CP136862">
    <property type="protein sequence ID" value="WOJ90661.1"/>
    <property type="molecule type" value="Genomic_DNA"/>
</dbReference>
<proteinExistence type="predicted"/>
<reference evidence="1 2" key="1">
    <citation type="submission" date="2023-10" db="EMBL/GenBank/DDBJ databases">
        <title>Novel methanotroph of the genus Methylocapsa from a subarctic wetland.</title>
        <authorList>
            <person name="Belova S.E."/>
            <person name="Oshkin I.Y."/>
            <person name="Miroshnikov K."/>
            <person name="Dedysh S.N."/>
        </authorList>
    </citation>
    <scope>NUCLEOTIDE SEQUENCE [LARGE SCALE GENOMIC DNA]</scope>
    <source>
        <strain evidence="1 2">RX1</strain>
    </source>
</reference>
<accession>A0ABZ0HXQ6</accession>